<evidence type="ECO:0000313" key="3">
    <source>
        <dbReference type="Proteomes" id="UP000034854"/>
    </source>
</evidence>
<dbReference type="InterPro" id="IPR023210">
    <property type="entry name" value="NADP_OxRdtase_dom"/>
</dbReference>
<protein>
    <submittedName>
        <fullName evidence="2">Aldo/keto reductase</fullName>
    </submittedName>
</protein>
<sequence>MIDKSQLSKIGIGMWGIGGLDKRNPDNNDEGQVEAIAYAFSKGLNFFETVLWYAEGWAAKLAAQALKKSGKKRDEIFISQGIYQYKLADLAGAEKEVEDFEEIFQTEYVDTMLFPLGAYQKFGQRESIEFFHKMLDLKKTRSVSVTNANLPLLKTLHKEFGDKLFSHELTYSFEIRENDNLGIIGFANGHGMLNVVFQPLRRNRTAVHNWSLLTELAAKYHKTQNQIIINWIVSRGFLPLNKSENTKHIDENLAALEFVMDKNDLNHLTSFRVPGYRSPKIDWNGSGDGVPVFMLPNVFDDEYKKQIL</sequence>
<dbReference type="Pfam" id="PF00248">
    <property type="entry name" value="Aldo_ket_red"/>
    <property type="match status" value="1"/>
</dbReference>
<dbReference type="Gene3D" id="3.20.20.100">
    <property type="entry name" value="NADP-dependent oxidoreductase domain"/>
    <property type="match status" value="1"/>
</dbReference>
<evidence type="ECO:0000259" key="1">
    <source>
        <dbReference type="Pfam" id="PF00248"/>
    </source>
</evidence>
<comment type="caution">
    <text evidence="2">The sequence shown here is derived from an EMBL/GenBank/DDBJ whole genome shotgun (WGS) entry which is preliminary data.</text>
</comment>
<evidence type="ECO:0000313" key="2">
    <source>
        <dbReference type="EMBL" id="KKR87343.1"/>
    </source>
</evidence>
<proteinExistence type="predicted"/>
<feature type="domain" description="NADP-dependent oxidoreductase" evidence="1">
    <location>
        <begin position="9"/>
        <end position="270"/>
    </location>
</feature>
<dbReference type="AlphaFoldDB" id="A0A0G0UEL7"/>
<dbReference type="InterPro" id="IPR036812">
    <property type="entry name" value="NAD(P)_OxRdtase_dom_sf"/>
</dbReference>
<dbReference type="SUPFAM" id="SSF51430">
    <property type="entry name" value="NAD(P)-linked oxidoreductase"/>
    <property type="match status" value="1"/>
</dbReference>
<dbReference type="Proteomes" id="UP000034854">
    <property type="component" value="Unassembled WGS sequence"/>
</dbReference>
<dbReference type="PANTHER" id="PTHR43638">
    <property type="entry name" value="OXIDOREDUCTASE, ALDO/KETO REDUCTASE FAMILY PROTEIN"/>
    <property type="match status" value="1"/>
</dbReference>
<name>A0A0G0UEL7_9BACT</name>
<gene>
    <name evidence="2" type="ORF">UU34_C0005G0017</name>
</gene>
<organism evidence="2 3">
    <name type="scientific">Candidatus Curtissbacteria bacterium GW2011_GWA1_41_11</name>
    <dbReference type="NCBI Taxonomy" id="1618409"/>
    <lineage>
        <taxon>Bacteria</taxon>
        <taxon>Candidatus Curtissiibacteriota</taxon>
    </lineage>
</organism>
<dbReference type="EMBL" id="LCAG01000005">
    <property type="protein sequence ID" value="KKR87343.1"/>
    <property type="molecule type" value="Genomic_DNA"/>
</dbReference>
<accession>A0A0G0UEL7</accession>
<dbReference type="PANTHER" id="PTHR43638:SF3">
    <property type="entry name" value="ALDEHYDE REDUCTASE"/>
    <property type="match status" value="1"/>
</dbReference>
<reference evidence="2 3" key="1">
    <citation type="journal article" date="2015" name="Nature">
        <title>rRNA introns, odd ribosomes, and small enigmatic genomes across a large radiation of phyla.</title>
        <authorList>
            <person name="Brown C.T."/>
            <person name="Hug L.A."/>
            <person name="Thomas B.C."/>
            <person name="Sharon I."/>
            <person name="Castelle C.J."/>
            <person name="Singh A."/>
            <person name="Wilkins M.J."/>
            <person name="Williams K.H."/>
            <person name="Banfield J.F."/>
        </authorList>
    </citation>
    <scope>NUCLEOTIDE SEQUENCE [LARGE SCALE GENOMIC DNA]</scope>
</reference>